<proteinExistence type="predicted"/>
<keyword evidence="8" id="KW-1185">Reference proteome</keyword>
<dbReference type="InterPro" id="IPR018289">
    <property type="entry name" value="MULE_transposase_dom"/>
</dbReference>
<evidence type="ECO:0000256" key="2">
    <source>
        <dbReference type="ARBA" id="ARBA00022771"/>
    </source>
</evidence>
<dbReference type="InterPro" id="IPR006564">
    <property type="entry name" value="Znf_PMZ"/>
</dbReference>
<dbReference type="Pfam" id="PF10551">
    <property type="entry name" value="MULE"/>
    <property type="match status" value="1"/>
</dbReference>
<feature type="domain" description="SWIM-type" evidence="6">
    <location>
        <begin position="587"/>
        <end position="625"/>
    </location>
</feature>
<dbReference type="PANTHER" id="PTHR47718:SF17">
    <property type="entry name" value="PROTEIN FAR1-RELATED SEQUENCE 5-LIKE"/>
    <property type="match status" value="1"/>
</dbReference>
<keyword evidence="1" id="KW-0479">Metal-binding</keyword>
<sequence>MDPQSSTGRTEDDFEGNRPIGDHAQLSAYQRVSVDDVLNPRPANPIPIPVSSSSAANEISIDERVYTPEVQTSATPVVGMQFISIEQAYAFYQSYAKLAGFSIRKGGEVYSGGIIKTKYFVCSKEGHKPVCIDDNSKSKKQFKTRNRGTIRTRCKAQLVICTVDGRLYTVKRFVDGHNHKFVCQNDIHMLPAYRQLSDVQEEMVWELGTLNLGPVKAFHIMRKRYGGFENVGATVDDCKNFRKRINSYIGEYDADMVINRMTDKKQYLADYLFEYSVDDGKRLTGLFWADGLCKLNYMEFGDVISFDATFKTNRYKMVFVPFTGIDNHCRNVTLSAGLLASESIESYKWLLNSFLKSFGRQPNVVVTDQDPAMKQAIEEVFPISRHRLCMWHIMKKVADKVGHELCNNDEFKRRMCDIVWTDSIEPEEFERQWKLVMIEFGLTENKWIDDMFGMRSMWIPAFYRHEPMSGLMRTTSRSESENHFFCQVANSQLTLVEFMNHFDGAMDVQRFNHRKNDHISRYTEPADWSQTTLEKDAAKIYTRSIFFDQQLEIHGTISECLPMDTKVEGPRIRILLKDFKARGDGLLEVWFKNLENDVTAQCSCLRFEQYGLLCKHIYFLFKMFGVKEIPSKYVTKRWTKDVVPNELNVKYNLNVGGKDVHQRAKRIAREIIHTGEYLVSNLISDFEQLVLVRDQMMQLKERVDQSRITKQLDPKFDRFSKLIGYQQPVTNAPPTVRVPAGIRNKGRGSHRRIKSKKEQMISRKGKRSRTCSVCNEKGHDIQTCGELKAKQQGKQGKKKMKGVQIEDGVRDKDNEGEDDEEEDDFEDYISDDGSEEEEDQWEEVSGDEDDEDE</sequence>
<keyword evidence="2 4" id="KW-0863">Zinc-finger</keyword>
<evidence type="ECO:0000313" key="7">
    <source>
        <dbReference type="EMBL" id="KAF5821999.1"/>
    </source>
</evidence>
<feature type="compositionally biased region" description="Acidic residues" evidence="5">
    <location>
        <begin position="814"/>
        <end position="853"/>
    </location>
</feature>
<evidence type="ECO:0000313" key="8">
    <source>
        <dbReference type="Proteomes" id="UP000215914"/>
    </source>
</evidence>
<name>A0A9K3JV06_HELAN</name>
<dbReference type="PROSITE" id="PS50966">
    <property type="entry name" value="ZF_SWIM"/>
    <property type="match status" value="1"/>
</dbReference>
<dbReference type="InterPro" id="IPR004330">
    <property type="entry name" value="FAR1_DNA_bnd_dom"/>
</dbReference>
<evidence type="ECO:0000256" key="5">
    <source>
        <dbReference type="SAM" id="MobiDB-lite"/>
    </source>
</evidence>
<reference evidence="7" key="1">
    <citation type="journal article" date="2017" name="Nature">
        <title>The sunflower genome provides insights into oil metabolism, flowering and Asterid evolution.</title>
        <authorList>
            <person name="Badouin H."/>
            <person name="Gouzy J."/>
            <person name="Grassa C.J."/>
            <person name="Murat F."/>
            <person name="Staton S.E."/>
            <person name="Cottret L."/>
            <person name="Lelandais-Briere C."/>
            <person name="Owens G.L."/>
            <person name="Carrere S."/>
            <person name="Mayjonade B."/>
            <person name="Legrand L."/>
            <person name="Gill N."/>
            <person name="Kane N.C."/>
            <person name="Bowers J.E."/>
            <person name="Hubner S."/>
            <person name="Bellec A."/>
            <person name="Berard A."/>
            <person name="Berges H."/>
            <person name="Blanchet N."/>
            <person name="Boniface M.C."/>
            <person name="Brunel D."/>
            <person name="Catrice O."/>
            <person name="Chaidir N."/>
            <person name="Claudel C."/>
            <person name="Donnadieu C."/>
            <person name="Faraut T."/>
            <person name="Fievet G."/>
            <person name="Helmstetter N."/>
            <person name="King M."/>
            <person name="Knapp S.J."/>
            <person name="Lai Z."/>
            <person name="Le Paslier M.C."/>
            <person name="Lippi Y."/>
            <person name="Lorenzon L."/>
            <person name="Mandel J.R."/>
            <person name="Marage G."/>
            <person name="Marchand G."/>
            <person name="Marquand E."/>
            <person name="Bret-Mestries E."/>
            <person name="Morien E."/>
            <person name="Nambeesan S."/>
            <person name="Nguyen T."/>
            <person name="Pegot-Espagnet P."/>
            <person name="Pouilly N."/>
            <person name="Raftis F."/>
            <person name="Sallet E."/>
            <person name="Schiex T."/>
            <person name="Thomas J."/>
            <person name="Vandecasteele C."/>
            <person name="Vares D."/>
            <person name="Vear F."/>
            <person name="Vautrin S."/>
            <person name="Crespi M."/>
            <person name="Mangin B."/>
            <person name="Burke J.M."/>
            <person name="Salse J."/>
            <person name="Munos S."/>
            <person name="Vincourt P."/>
            <person name="Rieseberg L.H."/>
            <person name="Langlade N.B."/>
        </authorList>
    </citation>
    <scope>NUCLEOTIDE SEQUENCE</scope>
    <source>
        <tissue evidence="7">Leaves</tissue>
    </source>
</reference>
<dbReference type="Pfam" id="PF04434">
    <property type="entry name" value="SWIM"/>
    <property type="match status" value="1"/>
</dbReference>
<dbReference type="InterPro" id="IPR007527">
    <property type="entry name" value="Znf_SWIM"/>
</dbReference>
<dbReference type="PANTHER" id="PTHR47718">
    <property type="entry name" value="OS01G0519700 PROTEIN"/>
    <property type="match status" value="1"/>
</dbReference>
<dbReference type="EMBL" id="MNCJ02000316">
    <property type="protein sequence ID" value="KAF5821999.1"/>
    <property type="molecule type" value="Genomic_DNA"/>
</dbReference>
<gene>
    <name evidence="7" type="ORF">HanXRQr2_Chr01g0021361</name>
</gene>
<dbReference type="Gramene" id="mRNA:HanXRQr2_Chr01g0021361">
    <property type="protein sequence ID" value="mRNA:HanXRQr2_Chr01g0021361"/>
    <property type="gene ID" value="HanXRQr2_Chr01g0021361"/>
</dbReference>
<feature type="region of interest" description="Disordered" evidence="5">
    <location>
        <begin position="788"/>
        <end position="853"/>
    </location>
</feature>
<dbReference type="Proteomes" id="UP000215914">
    <property type="component" value="Unassembled WGS sequence"/>
</dbReference>
<evidence type="ECO:0000256" key="3">
    <source>
        <dbReference type="ARBA" id="ARBA00022833"/>
    </source>
</evidence>
<accession>A0A9K3JV06</accession>
<feature type="compositionally biased region" description="Basic residues" evidence="5">
    <location>
        <begin position="744"/>
        <end position="755"/>
    </location>
</feature>
<keyword evidence="3" id="KW-0862">Zinc</keyword>
<dbReference type="Pfam" id="PF03101">
    <property type="entry name" value="FAR1"/>
    <property type="match status" value="1"/>
</dbReference>
<feature type="region of interest" description="Disordered" evidence="5">
    <location>
        <begin position="1"/>
        <end position="22"/>
    </location>
</feature>
<dbReference type="AlphaFoldDB" id="A0A9K3JV06"/>
<dbReference type="GO" id="GO:0008270">
    <property type="term" value="F:zinc ion binding"/>
    <property type="evidence" value="ECO:0007669"/>
    <property type="project" value="UniProtKB-KW"/>
</dbReference>
<dbReference type="SMART" id="SM00575">
    <property type="entry name" value="ZnF_PMZ"/>
    <property type="match status" value="1"/>
</dbReference>
<protein>
    <submittedName>
        <fullName evidence="7">Transcription factor FAR family</fullName>
    </submittedName>
</protein>
<evidence type="ECO:0000256" key="4">
    <source>
        <dbReference type="PROSITE-ProRule" id="PRU00325"/>
    </source>
</evidence>
<reference evidence="7" key="2">
    <citation type="submission" date="2020-06" db="EMBL/GenBank/DDBJ databases">
        <title>Helianthus annuus Genome sequencing and assembly Release 2.</title>
        <authorList>
            <person name="Gouzy J."/>
            <person name="Langlade N."/>
            <person name="Munos S."/>
        </authorList>
    </citation>
    <scope>NUCLEOTIDE SEQUENCE</scope>
    <source>
        <tissue evidence="7">Leaves</tissue>
    </source>
</reference>
<organism evidence="7 8">
    <name type="scientific">Helianthus annuus</name>
    <name type="common">Common sunflower</name>
    <dbReference type="NCBI Taxonomy" id="4232"/>
    <lineage>
        <taxon>Eukaryota</taxon>
        <taxon>Viridiplantae</taxon>
        <taxon>Streptophyta</taxon>
        <taxon>Embryophyta</taxon>
        <taxon>Tracheophyta</taxon>
        <taxon>Spermatophyta</taxon>
        <taxon>Magnoliopsida</taxon>
        <taxon>eudicotyledons</taxon>
        <taxon>Gunneridae</taxon>
        <taxon>Pentapetalae</taxon>
        <taxon>asterids</taxon>
        <taxon>campanulids</taxon>
        <taxon>Asterales</taxon>
        <taxon>Asteraceae</taxon>
        <taxon>Asteroideae</taxon>
        <taxon>Heliantheae alliance</taxon>
        <taxon>Heliantheae</taxon>
        <taxon>Helianthus</taxon>
    </lineage>
</organism>
<feature type="region of interest" description="Disordered" evidence="5">
    <location>
        <begin position="742"/>
        <end position="770"/>
    </location>
</feature>
<comment type="caution">
    <text evidence="7">The sequence shown here is derived from an EMBL/GenBank/DDBJ whole genome shotgun (WGS) entry which is preliminary data.</text>
</comment>
<evidence type="ECO:0000256" key="1">
    <source>
        <dbReference type="ARBA" id="ARBA00022723"/>
    </source>
</evidence>
<evidence type="ECO:0000259" key="6">
    <source>
        <dbReference type="PROSITE" id="PS50966"/>
    </source>
</evidence>